<evidence type="ECO:0000313" key="3">
    <source>
        <dbReference type="Proteomes" id="UP000515135"/>
    </source>
</evidence>
<name>A0A6P4ZYG0_BRABE</name>
<keyword evidence="1" id="KW-0812">Transmembrane</keyword>
<feature type="transmembrane region" description="Helical" evidence="1">
    <location>
        <begin position="83"/>
        <end position="102"/>
    </location>
</feature>
<feature type="domain" description="GOLD" evidence="2">
    <location>
        <begin position="1"/>
        <end position="106"/>
    </location>
</feature>
<evidence type="ECO:0000313" key="4">
    <source>
        <dbReference type="RefSeq" id="XP_019636012.1"/>
    </source>
</evidence>
<keyword evidence="3" id="KW-1185">Reference proteome</keyword>
<organism evidence="3 4">
    <name type="scientific">Branchiostoma belcheri</name>
    <name type="common">Amphioxus</name>
    <dbReference type="NCBI Taxonomy" id="7741"/>
    <lineage>
        <taxon>Eukaryota</taxon>
        <taxon>Metazoa</taxon>
        <taxon>Chordata</taxon>
        <taxon>Cephalochordata</taxon>
        <taxon>Leptocardii</taxon>
        <taxon>Amphioxiformes</taxon>
        <taxon>Branchiostomatidae</taxon>
        <taxon>Branchiostoma</taxon>
    </lineage>
</organism>
<dbReference type="KEGG" id="bbel:109478734"/>
<dbReference type="Proteomes" id="UP000515135">
    <property type="component" value="Unplaced"/>
</dbReference>
<protein>
    <submittedName>
        <fullName evidence="4">Uncharacterized protein LOC109478734</fullName>
    </submittedName>
</protein>
<dbReference type="GeneID" id="109478734"/>
<reference evidence="4" key="1">
    <citation type="submission" date="2025-08" db="UniProtKB">
        <authorList>
            <consortium name="RefSeq"/>
        </authorList>
    </citation>
    <scope>IDENTIFICATION</scope>
    <source>
        <tissue evidence="4">Gonad</tissue>
    </source>
</reference>
<accession>A0A6P4ZYG0</accession>
<evidence type="ECO:0000256" key="1">
    <source>
        <dbReference type="SAM" id="Phobius"/>
    </source>
</evidence>
<gene>
    <name evidence="4" type="primary">LOC109478734</name>
</gene>
<keyword evidence="1" id="KW-1133">Transmembrane helix</keyword>
<dbReference type="Pfam" id="PF01105">
    <property type="entry name" value="EMP24_GP25L"/>
    <property type="match status" value="1"/>
</dbReference>
<evidence type="ECO:0000259" key="2">
    <source>
        <dbReference type="Pfam" id="PF01105"/>
    </source>
</evidence>
<dbReference type="AlphaFoldDB" id="A0A6P4ZYG0"/>
<dbReference type="OrthoDB" id="10037706at2759"/>
<keyword evidence="1" id="KW-0472">Membrane</keyword>
<sequence>MCFENQHLLEETVVYVEMYVEYESMWGMILASAHHDKLRNVTTSLKKISDRVQRMDLHAGLISQWYHKDSLTLKFSNKNIDNFGMLICALIIGSGLLQAFFIKKLFLRAQEELRSDPPVLSEQPRKASNSRLA</sequence>
<dbReference type="RefSeq" id="XP_019636012.1">
    <property type="nucleotide sequence ID" value="XM_019780453.1"/>
</dbReference>
<proteinExistence type="predicted"/>
<dbReference type="InterPro" id="IPR009038">
    <property type="entry name" value="GOLD_dom"/>
</dbReference>